<dbReference type="EMBL" id="QGNW01000371">
    <property type="protein sequence ID" value="RVW74376.1"/>
    <property type="molecule type" value="Genomic_DNA"/>
</dbReference>
<feature type="domain" description="Reverse transcriptase Ty1/copia-type" evidence="1">
    <location>
        <begin position="81"/>
        <end position="179"/>
    </location>
</feature>
<organism evidence="2 3">
    <name type="scientific">Vitis vinifera</name>
    <name type="common">Grape</name>
    <dbReference type="NCBI Taxonomy" id="29760"/>
    <lineage>
        <taxon>Eukaryota</taxon>
        <taxon>Viridiplantae</taxon>
        <taxon>Streptophyta</taxon>
        <taxon>Embryophyta</taxon>
        <taxon>Tracheophyta</taxon>
        <taxon>Spermatophyta</taxon>
        <taxon>Magnoliopsida</taxon>
        <taxon>eudicotyledons</taxon>
        <taxon>Gunneridae</taxon>
        <taxon>Pentapetalae</taxon>
        <taxon>rosids</taxon>
        <taxon>Vitales</taxon>
        <taxon>Vitaceae</taxon>
        <taxon>Viteae</taxon>
        <taxon>Vitis</taxon>
    </lineage>
</organism>
<dbReference type="InterPro" id="IPR013103">
    <property type="entry name" value="RVT_2"/>
</dbReference>
<reference evidence="2 3" key="1">
    <citation type="journal article" date="2018" name="PLoS Genet.">
        <title>Population sequencing reveals clonal diversity and ancestral inbreeding in the grapevine cultivar Chardonnay.</title>
        <authorList>
            <person name="Roach M.J."/>
            <person name="Johnson D.L."/>
            <person name="Bohlmann J."/>
            <person name="van Vuuren H.J."/>
            <person name="Jones S.J."/>
            <person name="Pretorius I.S."/>
            <person name="Schmidt S.A."/>
            <person name="Borneman A.R."/>
        </authorList>
    </citation>
    <scope>NUCLEOTIDE SEQUENCE [LARGE SCALE GENOMIC DNA]</scope>
    <source>
        <strain evidence="3">cv. Chardonnay</strain>
        <tissue evidence="2">Leaf</tissue>
    </source>
</reference>
<dbReference type="CDD" id="cd09272">
    <property type="entry name" value="RNase_HI_RT_Ty1"/>
    <property type="match status" value="1"/>
</dbReference>
<gene>
    <name evidence="2" type="primary">POLX_1379</name>
    <name evidence="2" type="ORF">CK203_056812</name>
</gene>
<evidence type="ECO:0000259" key="1">
    <source>
        <dbReference type="Pfam" id="PF07727"/>
    </source>
</evidence>
<comment type="caution">
    <text evidence="2">The sequence shown here is derived from an EMBL/GenBank/DDBJ whole genome shotgun (WGS) entry which is preliminary data.</text>
</comment>
<dbReference type="PANTHER" id="PTHR11439">
    <property type="entry name" value="GAG-POL-RELATED RETROTRANSPOSON"/>
    <property type="match status" value="1"/>
</dbReference>
<evidence type="ECO:0000313" key="3">
    <source>
        <dbReference type="Proteomes" id="UP000288805"/>
    </source>
</evidence>
<protein>
    <submittedName>
        <fullName evidence="2">Retrovirus-related Pol polyprotein from transposon TNT 1-94</fullName>
    </submittedName>
</protein>
<name>A0A438GQ98_VITVI</name>
<accession>A0A438GQ98</accession>
<dbReference type="InterPro" id="IPR043502">
    <property type="entry name" value="DNA/RNA_pol_sf"/>
</dbReference>
<dbReference type="SUPFAM" id="SSF56672">
    <property type="entry name" value="DNA/RNA polymerases"/>
    <property type="match status" value="1"/>
</dbReference>
<dbReference type="PANTHER" id="PTHR11439:SF440">
    <property type="entry name" value="INTEGRASE CATALYTIC DOMAIN-CONTAINING PROTEIN"/>
    <property type="match status" value="1"/>
</dbReference>
<proteinExistence type="predicted"/>
<dbReference type="Pfam" id="PF07727">
    <property type="entry name" value="RVT_2"/>
    <property type="match status" value="1"/>
</dbReference>
<dbReference type="Proteomes" id="UP000288805">
    <property type="component" value="Unassembled WGS sequence"/>
</dbReference>
<sequence length="316" mass="36198">MYEYPISNYLSYNNLSSSYRALSEKIIATEVPTSIHEALKIPKWKAAVMEEMQAFKKNDTWDIVELPKGKYSVGAKWVFTIELNTIRVLLSLAANLDWPLHQMDVKNAFFNGELDEEVYMDLPSGFDGGYEGRKVCRLKKSLYGMKQSPRAWFDRFTKPVKKYGILRYLKTTLGKGIFFGKNEKRGVEAYTDVDWASSIDDRKSTIGYYTFVWGNLVTWSKKQNVVPRSSAEAEYRALAQGTSVISIAYNPVHHDRTKHVEVDKHFIKERIENGVICMTYVPTTQQIGDILTKGLSKQSFEDLVDKLGMMDIYSPA</sequence>
<dbReference type="AlphaFoldDB" id="A0A438GQ98"/>
<evidence type="ECO:0000313" key="2">
    <source>
        <dbReference type="EMBL" id="RVW74376.1"/>
    </source>
</evidence>